<keyword evidence="9 11" id="KW-0472">Membrane</keyword>
<feature type="transmembrane region" description="Helical" evidence="11">
    <location>
        <begin position="310"/>
        <end position="329"/>
    </location>
</feature>
<comment type="similarity">
    <text evidence="2">Belongs to the ABC transporter superfamily. ABCA family.</text>
</comment>
<feature type="transmembrane region" description="Helical" evidence="11">
    <location>
        <begin position="821"/>
        <end position="839"/>
    </location>
</feature>
<dbReference type="GO" id="GO:0016887">
    <property type="term" value="F:ATP hydrolysis activity"/>
    <property type="evidence" value="ECO:0007669"/>
    <property type="project" value="InterPro"/>
</dbReference>
<dbReference type="GO" id="GO:0005524">
    <property type="term" value="F:ATP binding"/>
    <property type="evidence" value="ECO:0007669"/>
    <property type="project" value="UniProtKB-KW"/>
</dbReference>
<feature type="transmembrane region" description="Helical" evidence="11">
    <location>
        <begin position="336"/>
        <end position="358"/>
    </location>
</feature>
<evidence type="ECO:0000256" key="3">
    <source>
        <dbReference type="ARBA" id="ARBA00022448"/>
    </source>
</evidence>
<comment type="caution">
    <text evidence="13">The sequence shown here is derived from an EMBL/GenBank/DDBJ whole genome shotgun (WGS) entry which is preliminary data.</text>
</comment>
<dbReference type="GO" id="GO:0016020">
    <property type="term" value="C:membrane"/>
    <property type="evidence" value="ECO:0007669"/>
    <property type="project" value="UniProtKB-SubCell"/>
</dbReference>
<protein>
    <recommendedName>
        <fullName evidence="12">ABC transporter domain-containing protein</fullName>
    </recommendedName>
</protein>
<dbReference type="PROSITE" id="PS50893">
    <property type="entry name" value="ABC_TRANSPORTER_2"/>
    <property type="match status" value="2"/>
</dbReference>
<dbReference type="EMBL" id="WIQZ01000018">
    <property type="protein sequence ID" value="KAF3139870.1"/>
    <property type="molecule type" value="Genomic_DNA"/>
</dbReference>
<evidence type="ECO:0000256" key="1">
    <source>
        <dbReference type="ARBA" id="ARBA00004141"/>
    </source>
</evidence>
<dbReference type="InterPro" id="IPR003593">
    <property type="entry name" value="AAA+_ATPase"/>
</dbReference>
<dbReference type="Pfam" id="PF00005">
    <property type="entry name" value="ABC_tran"/>
    <property type="match status" value="2"/>
</dbReference>
<feature type="domain" description="ABC transporter" evidence="12">
    <location>
        <begin position="486"/>
        <end position="711"/>
    </location>
</feature>
<dbReference type="Pfam" id="PF12698">
    <property type="entry name" value="ABC2_membrane_3"/>
    <property type="match status" value="2"/>
</dbReference>
<name>A0A7C8NMP1_ORBOL</name>
<dbReference type="InterPro" id="IPR013525">
    <property type="entry name" value="ABC2_TM"/>
</dbReference>
<feature type="transmembrane region" description="Helical" evidence="11">
    <location>
        <begin position="364"/>
        <end position="385"/>
    </location>
</feature>
<feature type="compositionally biased region" description="Low complexity" evidence="10">
    <location>
        <begin position="778"/>
        <end position="789"/>
    </location>
</feature>
<keyword evidence="5" id="KW-0677">Repeat</keyword>
<keyword evidence="3" id="KW-0813">Transport</keyword>
<gene>
    <name evidence="13" type="ORF">TWF703_003448</name>
</gene>
<feature type="transmembrane region" description="Helical" evidence="11">
    <location>
        <begin position="1061"/>
        <end position="1087"/>
    </location>
</feature>
<organism evidence="13 14">
    <name type="scientific">Orbilia oligospora</name>
    <name type="common">Nematode-trapping fungus</name>
    <name type="synonym">Arthrobotrys oligospora</name>
    <dbReference type="NCBI Taxonomy" id="2813651"/>
    <lineage>
        <taxon>Eukaryota</taxon>
        <taxon>Fungi</taxon>
        <taxon>Dikarya</taxon>
        <taxon>Ascomycota</taxon>
        <taxon>Pezizomycotina</taxon>
        <taxon>Orbiliomycetes</taxon>
        <taxon>Orbiliales</taxon>
        <taxon>Orbiliaceae</taxon>
        <taxon>Orbilia</taxon>
    </lineage>
</organism>
<feature type="transmembrane region" description="Helical" evidence="11">
    <location>
        <begin position="1107"/>
        <end position="1130"/>
    </location>
</feature>
<comment type="subcellular location">
    <subcellularLocation>
        <location evidence="1">Membrane</location>
        <topology evidence="1">Multi-pass membrane protein</topology>
    </subcellularLocation>
</comment>
<feature type="transmembrane region" description="Helical" evidence="11">
    <location>
        <begin position="1173"/>
        <end position="1198"/>
    </location>
</feature>
<keyword evidence="6" id="KW-0547">Nucleotide-binding</keyword>
<feature type="region of interest" description="Disordered" evidence="10">
    <location>
        <begin position="766"/>
        <end position="795"/>
    </location>
</feature>
<dbReference type="CDD" id="cd03263">
    <property type="entry name" value="ABC_subfamily_A"/>
    <property type="match status" value="2"/>
</dbReference>
<evidence type="ECO:0000313" key="13">
    <source>
        <dbReference type="EMBL" id="KAF3139870.1"/>
    </source>
</evidence>
<feature type="transmembrane region" description="Helical" evidence="11">
    <location>
        <begin position="38"/>
        <end position="55"/>
    </location>
</feature>
<reference evidence="13 14" key="1">
    <citation type="submission" date="2019-06" db="EMBL/GenBank/DDBJ databases">
        <authorList>
            <person name="Palmer J.M."/>
        </authorList>
    </citation>
    <scope>NUCLEOTIDE SEQUENCE [LARGE SCALE GENOMIC DNA]</scope>
    <source>
        <strain evidence="13 14">TWF703</strain>
    </source>
</reference>
<feature type="transmembrane region" description="Helical" evidence="11">
    <location>
        <begin position="252"/>
        <end position="273"/>
    </location>
</feature>
<evidence type="ECO:0000256" key="6">
    <source>
        <dbReference type="ARBA" id="ARBA00022741"/>
    </source>
</evidence>
<evidence type="ECO:0000256" key="11">
    <source>
        <dbReference type="SAM" id="Phobius"/>
    </source>
</evidence>
<keyword evidence="7" id="KW-0067">ATP-binding</keyword>
<evidence type="ECO:0000313" key="14">
    <source>
        <dbReference type="Proteomes" id="UP000480548"/>
    </source>
</evidence>
<keyword evidence="8 11" id="KW-1133">Transmembrane helix</keyword>
<evidence type="ECO:0000259" key="12">
    <source>
        <dbReference type="PROSITE" id="PS50893"/>
    </source>
</evidence>
<dbReference type="PANTHER" id="PTHR19229">
    <property type="entry name" value="ATP-BINDING CASSETTE TRANSPORTER SUBFAMILY A ABCA"/>
    <property type="match status" value="1"/>
</dbReference>
<dbReference type="GO" id="GO:0005319">
    <property type="term" value="F:lipid transporter activity"/>
    <property type="evidence" value="ECO:0007669"/>
    <property type="project" value="TreeGrafter"/>
</dbReference>
<dbReference type="InterPro" id="IPR027417">
    <property type="entry name" value="P-loop_NTPase"/>
</dbReference>
<sequence length="1649" mass="181635">MEEKSGAHKGPEGVFGIYTRQVIALCHKNLKLFLRRPLVMIIRVLLVPIAITLLVSEFKHIGTSVGGFGNDDSGISDLRPIKTLAQALEGREDTKFVFARNGFGSRVDPVIDRFAQRNPAASVIKVNNATDIIKECRVTLAGASDCFTAVIFHKVNDTFFDYILSVNPSDFSGDSDWRSHKSTMQDRVWPTQFALDAAIAEFPETTIVNEQSYKEDLSSYYKYYDDLYSGGDDNDGDTTSTGEKAEANTNGYYYFVTYFLAPFFFMIFIEMVFHVCGFLTRERESGVTELLTTQGCRQTPQIASYFSSFWLLYLPTWIITGIILGVVLFTTTNTGYLVLFQVLAGTATLCMCVFLSTLFTKGHFSSPVSAIITLALAMIIFNYLFKEKPSQTEMSALSAVFPPFAYASLIADIARLESVTRPFDITRSAADIKILTLFRSFSPYLYIIYFLIQIPLYLGLAVASHFAIWHVPYIVTKVAPESGLAMKTTGLSKTFKKSKGRAVNELSVEVRRGQVVSLLGPNGAGKTTALKCIGGVVKADKGSQIELGCERTQLGYCPQHNVIWPQLTVREHVQIWLGIKGRKMSKDEQEATIESMIRECDLLEKRDAQAGTLSGGQKRKLQLAIAFIGGSQIICIDEASSGVDPLSRQNIWQIIQQGVAHRTILLTTHFLDEADILSDYIIIMSKGKLVVEGSSTALKAAHGDGYSIYADHTMSNKLAHTKTSEEASQKLEEWAREDEAAVGKYEVAFPTLEQVFLKVAAGDALDEESENTEESGEEATTAATAARENPAQNLDQGRPISKFRQIWVLFKKRYSVIPHNWLAIVVTLAIPIAVAAAVMKGTGTVDDYGLQNCAANIEKFANRTNALRTSAALSASASARLATATVRSTATTTQSSYSYRTYGPADYQPFYDPIDESSYPTLYEQDKLVLGPESVFRPRTEGYKIVEELFPVVYAYDNVDNAKKPISDNIIYVNNVDNYTKTLPGALAMVDYSYSTKYVGIWFPNGETPRIAMIGQDSSYSAFYAVDILATVDNMLSDANNGPDIRTSVRTLRRIESSYDFLAVPFALFITMAVIAGFTAAIIYPTYERVQKTRSLQYSNGVSPLSLWSAYFLFELQLILIVAIIMYALLSVGEYTKLFFGLGYIFGAILLTGVATVLGCYILSLYFSAKMAYFMAIVIHLVLLLLYFVGVVLAATYAPPLHRYEVQNQLAAGLGLSSPAANLARALMIGTNAYSLLCGKYGEIPRPSSAFAFKLYGGVYFNLIFQIVFLFALLMAIEYSLFSRIYYRFRRPTVQKSRDSMELELASPAGVTTRKSATETVSPDDKPLLECFSLHKSFKGTEAVHDVTLSVSSNETMALLGPNGAGKSTTINMIRGQFKPDSGDIFVRDKSVLSQLVEARAETGVCPQEDAVDDLTVFSTLKFYAEIRGVPDPNRNAQLVMEALGIQDFKSKRVSKLSGGTKRKLSVAIALLGNPPVLLLDEPSTGLDAVSKRTLWKTLRALGKDRATLLTTHSMEEVEALATSVSIIAVKLLASGTTSGLRDQYGGFWHVRAVVKPETSGEAEKGVKSAFGSSLEELVVHGGNAQIRFGVKKSGSAEGWNFMKVMREMEAMKKDGRIVEYSLNGTTLQEVFLNALTKGLVSEKLDTAW</sequence>
<evidence type="ECO:0000256" key="8">
    <source>
        <dbReference type="ARBA" id="ARBA00022989"/>
    </source>
</evidence>
<dbReference type="SUPFAM" id="SSF52540">
    <property type="entry name" value="P-loop containing nucleoside triphosphate hydrolases"/>
    <property type="match status" value="2"/>
</dbReference>
<evidence type="ECO:0000256" key="5">
    <source>
        <dbReference type="ARBA" id="ARBA00022737"/>
    </source>
</evidence>
<feature type="domain" description="ABC transporter" evidence="12">
    <location>
        <begin position="1329"/>
        <end position="1554"/>
    </location>
</feature>
<evidence type="ECO:0000256" key="9">
    <source>
        <dbReference type="ARBA" id="ARBA00023136"/>
    </source>
</evidence>
<evidence type="ECO:0000256" key="4">
    <source>
        <dbReference type="ARBA" id="ARBA00022692"/>
    </source>
</evidence>
<dbReference type="InterPro" id="IPR026082">
    <property type="entry name" value="ABCA"/>
</dbReference>
<dbReference type="Proteomes" id="UP000480548">
    <property type="component" value="Unassembled WGS sequence"/>
</dbReference>
<feature type="transmembrane region" description="Helical" evidence="11">
    <location>
        <begin position="1257"/>
        <end position="1282"/>
    </location>
</feature>
<dbReference type="InterPro" id="IPR003439">
    <property type="entry name" value="ABC_transporter-like_ATP-bd"/>
</dbReference>
<feature type="compositionally biased region" description="Acidic residues" evidence="10">
    <location>
        <begin position="766"/>
        <end position="777"/>
    </location>
</feature>
<dbReference type="GO" id="GO:0140359">
    <property type="term" value="F:ABC-type transporter activity"/>
    <property type="evidence" value="ECO:0007669"/>
    <property type="project" value="InterPro"/>
</dbReference>
<dbReference type="PROSITE" id="PS00211">
    <property type="entry name" value="ABC_TRANSPORTER_1"/>
    <property type="match status" value="1"/>
</dbReference>
<dbReference type="InterPro" id="IPR017871">
    <property type="entry name" value="ABC_transporter-like_CS"/>
</dbReference>
<evidence type="ECO:0000256" key="7">
    <source>
        <dbReference type="ARBA" id="ARBA00022840"/>
    </source>
</evidence>
<dbReference type="Gene3D" id="3.40.50.300">
    <property type="entry name" value="P-loop containing nucleotide triphosphate hydrolases"/>
    <property type="match status" value="2"/>
</dbReference>
<dbReference type="SMART" id="SM00382">
    <property type="entry name" value="AAA"/>
    <property type="match status" value="2"/>
</dbReference>
<accession>A0A7C8NMP1</accession>
<keyword evidence="4 11" id="KW-0812">Transmembrane</keyword>
<evidence type="ECO:0000256" key="10">
    <source>
        <dbReference type="SAM" id="MobiDB-lite"/>
    </source>
</evidence>
<feature type="transmembrane region" description="Helical" evidence="11">
    <location>
        <begin position="1142"/>
        <end position="1167"/>
    </location>
</feature>
<proteinExistence type="inferred from homology"/>
<evidence type="ECO:0000256" key="2">
    <source>
        <dbReference type="ARBA" id="ARBA00008869"/>
    </source>
</evidence>
<feature type="transmembrane region" description="Helical" evidence="11">
    <location>
        <begin position="444"/>
        <end position="469"/>
    </location>
</feature>
<dbReference type="PANTHER" id="PTHR19229:SF36">
    <property type="entry name" value="ATP-BINDING CASSETTE SUB-FAMILY A MEMBER 2"/>
    <property type="match status" value="1"/>
</dbReference>